<feature type="non-terminal residue" evidence="1">
    <location>
        <position position="1"/>
    </location>
</feature>
<dbReference type="EMBL" id="BARS01021934">
    <property type="protein sequence ID" value="GAG09298.1"/>
    <property type="molecule type" value="Genomic_DNA"/>
</dbReference>
<comment type="caution">
    <text evidence="1">The sequence shown here is derived from an EMBL/GenBank/DDBJ whole genome shotgun (WGS) entry which is preliminary data.</text>
</comment>
<accession>X0V9X0</accession>
<reference evidence="1" key="1">
    <citation type="journal article" date="2014" name="Front. Microbiol.">
        <title>High frequency of phylogenetically diverse reductive dehalogenase-homologous genes in deep subseafloor sedimentary metagenomes.</title>
        <authorList>
            <person name="Kawai M."/>
            <person name="Futagami T."/>
            <person name="Toyoda A."/>
            <person name="Takaki Y."/>
            <person name="Nishi S."/>
            <person name="Hori S."/>
            <person name="Arai W."/>
            <person name="Tsubouchi T."/>
            <person name="Morono Y."/>
            <person name="Uchiyama I."/>
            <person name="Ito T."/>
            <person name="Fujiyama A."/>
            <person name="Inagaki F."/>
            <person name="Takami H."/>
        </authorList>
    </citation>
    <scope>NUCLEOTIDE SEQUENCE</scope>
    <source>
        <strain evidence="1">Expedition CK06-06</strain>
    </source>
</reference>
<evidence type="ECO:0000313" key="1">
    <source>
        <dbReference type="EMBL" id="GAG09298.1"/>
    </source>
</evidence>
<sequence>EDIEGYDFLGAEAKPYDENGKNLSQTDIDIFRCLTGTNNWVYFLTIKPTNHHWKSYSISSLVMKYMENGIIDFLYEGRYASDVNDYKIGHGIFGIDTKISLIDFNPFMPDRLVSDDWTGIQISGHRRGTATKDDKTDQWHAVVYELVNDEWVEDYTPTYQNKTIGEYYFSGHFYIKNQGMWQEIKESNGGNVKPEIKLVGNKLSVIDPIAGVKYNWNYWDGISPNKFTEWMSPTGDTYDIPSGKQKNGYEFWCYPDSEASNMSNREVYKSD</sequence>
<proteinExistence type="predicted"/>
<organism evidence="1">
    <name type="scientific">marine sediment metagenome</name>
    <dbReference type="NCBI Taxonomy" id="412755"/>
    <lineage>
        <taxon>unclassified sequences</taxon>
        <taxon>metagenomes</taxon>
        <taxon>ecological metagenomes</taxon>
    </lineage>
</organism>
<protein>
    <submittedName>
        <fullName evidence="1">Uncharacterized protein</fullName>
    </submittedName>
</protein>
<gene>
    <name evidence="1" type="ORF">S01H1_35134</name>
</gene>
<feature type="non-terminal residue" evidence="1">
    <location>
        <position position="271"/>
    </location>
</feature>
<dbReference type="AlphaFoldDB" id="X0V9X0"/>
<name>X0V9X0_9ZZZZ</name>